<comment type="caution">
    <text evidence="1">The sequence shown here is derived from an EMBL/GenBank/DDBJ whole genome shotgun (WGS) entry which is preliminary data.</text>
</comment>
<proteinExistence type="predicted"/>
<organism evidence="1 2">
    <name type="scientific">Rhodococcoides trifolii</name>
    <dbReference type="NCBI Taxonomy" id="908250"/>
    <lineage>
        <taxon>Bacteria</taxon>
        <taxon>Bacillati</taxon>
        <taxon>Actinomycetota</taxon>
        <taxon>Actinomycetes</taxon>
        <taxon>Mycobacteriales</taxon>
        <taxon>Nocardiaceae</taxon>
        <taxon>Rhodococcoides</taxon>
    </lineage>
</organism>
<dbReference type="RefSeq" id="WP_188544425.1">
    <property type="nucleotide sequence ID" value="NZ_BMCU01000002.1"/>
</dbReference>
<gene>
    <name evidence="1" type="ORF">GCM10007304_17550</name>
</gene>
<dbReference type="EMBL" id="BMCU01000002">
    <property type="protein sequence ID" value="GGG03886.1"/>
    <property type="molecule type" value="Genomic_DNA"/>
</dbReference>
<protein>
    <submittedName>
        <fullName evidence="1">Uncharacterized protein</fullName>
    </submittedName>
</protein>
<reference evidence="1" key="2">
    <citation type="submission" date="2020-09" db="EMBL/GenBank/DDBJ databases">
        <authorList>
            <person name="Sun Q."/>
            <person name="Sedlacek I."/>
        </authorList>
    </citation>
    <scope>NUCLEOTIDE SEQUENCE</scope>
    <source>
        <strain evidence="1">CCM 7905</strain>
    </source>
</reference>
<dbReference type="Proteomes" id="UP000654257">
    <property type="component" value="Unassembled WGS sequence"/>
</dbReference>
<name>A0A917CYT8_9NOCA</name>
<accession>A0A917CYT8</accession>
<reference evidence="1" key="1">
    <citation type="journal article" date="2014" name="Int. J. Syst. Evol. Microbiol.">
        <title>Complete genome sequence of Corynebacterium casei LMG S-19264T (=DSM 44701T), isolated from a smear-ripened cheese.</title>
        <authorList>
            <consortium name="US DOE Joint Genome Institute (JGI-PGF)"/>
            <person name="Walter F."/>
            <person name="Albersmeier A."/>
            <person name="Kalinowski J."/>
            <person name="Ruckert C."/>
        </authorList>
    </citation>
    <scope>NUCLEOTIDE SEQUENCE</scope>
    <source>
        <strain evidence="1">CCM 7905</strain>
    </source>
</reference>
<evidence type="ECO:0000313" key="2">
    <source>
        <dbReference type="Proteomes" id="UP000654257"/>
    </source>
</evidence>
<sequence>MALKDDVAALPTTITGGTTIGINNNAVVIHRALQDLAKLLGSSTIGASLVTAASASAARDVLDLAEYIQDTVAGLLKAGAGVTTTYDDAANTFTINATTGGGSTDPEVVRDTIGGALVAGSGVSITVNDAGDTITIAAAGVPASALTSAVQASLAKADSAVQGTGTNATVVLTQAAYTALATKLSTTTYLIVG</sequence>
<dbReference type="AlphaFoldDB" id="A0A917CYT8"/>
<keyword evidence="2" id="KW-1185">Reference proteome</keyword>
<evidence type="ECO:0000313" key="1">
    <source>
        <dbReference type="EMBL" id="GGG03886.1"/>
    </source>
</evidence>